<dbReference type="AlphaFoldDB" id="A0A1X0Q5Z7"/>
<comment type="caution">
    <text evidence="1">The sequence shown here is derived from an EMBL/GenBank/DDBJ whole genome shotgun (WGS) entry which is preliminary data.</text>
</comment>
<reference evidence="1 2" key="1">
    <citation type="journal article" date="2017" name="Environ. Microbiol.">
        <title>Decay of the glycolytic pathway and adaptation to intranuclear parasitism within Enterocytozoonidae microsporidia.</title>
        <authorList>
            <person name="Wiredu Boakye D."/>
            <person name="Jaroenlak P."/>
            <person name="Prachumwat A."/>
            <person name="Williams T.A."/>
            <person name="Bateman K.S."/>
            <person name="Itsathitphaisarn O."/>
            <person name="Sritunyalucksana K."/>
            <person name="Paszkiewicz K.H."/>
            <person name="Moore K.A."/>
            <person name="Stentiford G.D."/>
            <person name="Williams B.A."/>
        </authorList>
    </citation>
    <scope>NUCLEOTIDE SEQUENCE [LARGE SCALE GENOMIC DNA]</scope>
    <source>
        <strain evidence="2">canceri</strain>
    </source>
</reference>
<dbReference type="Proteomes" id="UP000192501">
    <property type="component" value="Unassembled WGS sequence"/>
</dbReference>
<proteinExistence type="predicted"/>
<evidence type="ECO:0000313" key="1">
    <source>
        <dbReference type="EMBL" id="ORD93356.1"/>
    </source>
</evidence>
<organism evidence="1 2">
    <name type="scientific">Hepatospora eriocheir</name>
    <dbReference type="NCBI Taxonomy" id="1081669"/>
    <lineage>
        <taxon>Eukaryota</taxon>
        <taxon>Fungi</taxon>
        <taxon>Fungi incertae sedis</taxon>
        <taxon>Microsporidia</taxon>
        <taxon>Hepatosporidae</taxon>
        <taxon>Hepatospora</taxon>
    </lineage>
</organism>
<accession>A0A1X0Q5Z7</accession>
<evidence type="ECO:0000313" key="2">
    <source>
        <dbReference type="Proteomes" id="UP000192501"/>
    </source>
</evidence>
<dbReference type="VEuPathDB" id="MicrosporidiaDB:A0H76_1480"/>
<dbReference type="EMBL" id="LTAI01001888">
    <property type="protein sequence ID" value="ORD93356.1"/>
    <property type="molecule type" value="Genomic_DNA"/>
</dbReference>
<gene>
    <name evidence="1" type="ORF">A0H76_1480</name>
</gene>
<name>A0A1X0Q5Z7_9MICR</name>
<protein>
    <submittedName>
        <fullName evidence="1">Uncharacterized protein</fullName>
    </submittedName>
</protein>
<sequence>MSICNFFKDLLKYIISTINFYNCYLKAKSELEILMDFWKIILPLQLINKMSRNNNLNMSFNESEETLKHMDEEQSNNNNCCKLKRNNSGMRCFNVNFIFLLT</sequence>